<protein>
    <submittedName>
        <fullName evidence="3">DNA-binding protein</fullName>
    </submittedName>
</protein>
<proteinExistence type="predicted"/>
<dbReference type="EMBL" id="LPUX01000053">
    <property type="protein sequence ID" value="OAP41422.1"/>
    <property type="molecule type" value="Genomic_DNA"/>
</dbReference>
<dbReference type="InterPro" id="IPR029064">
    <property type="entry name" value="Ribosomal_eL30-like_sf"/>
</dbReference>
<dbReference type="GO" id="GO:0003677">
    <property type="term" value="F:DNA binding"/>
    <property type="evidence" value="ECO:0007669"/>
    <property type="project" value="UniProtKB-KW"/>
</dbReference>
<evidence type="ECO:0000313" key="4">
    <source>
        <dbReference type="Proteomes" id="UP000094025"/>
    </source>
</evidence>
<dbReference type="Gene3D" id="3.30.1230.10">
    <property type="entry name" value="YlxR-like"/>
    <property type="match status" value="1"/>
</dbReference>
<evidence type="ECO:0000256" key="1">
    <source>
        <dbReference type="SAM" id="MobiDB-lite"/>
    </source>
</evidence>
<dbReference type="InterPro" id="IPR007393">
    <property type="entry name" value="YlxR_dom"/>
</dbReference>
<feature type="domain" description="YlxR" evidence="2">
    <location>
        <begin position="27"/>
        <end position="99"/>
    </location>
</feature>
<dbReference type="Pfam" id="PF04296">
    <property type="entry name" value="YlxR"/>
    <property type="match status" value="1"/>
</dbReference>
<dbReference type="STRING" id="1472378.AU381_06035"/>
<organism evidence="3 4">
    <name type="scientific">Sinorhizobium glycinis</name>
    <dbReference type="NCBI Taxonomy" id="1472378"/>
    <lineage>
        <taxon>Bacteria</taxon>
        <taxon>Pseudomonadati</taxon>
        <taxon>Pseudomonadota</taxon>
        <taxon>Alphaproteobacteria</taxon>
        <taxon>Hyphomicrobiales</taxon>
        <taxon>Rhizobiaceae</taxon>
        <taxon>Sinorhizobium/Ensifer group</taxon>
        <taxon>Sinorhizobium</taxon>
    </lineage>
</organism>
<dbReference type="PANTHER" id="PTHR34215">
    <property type="entry name" value="BLL0784 PROTEIN"/>
    <property type="match status" value="1"/>
</dbReference>
<dbReference type="InterPro" id="IPR037465">
    <property type="entry name" value="YlxR"/>
</dbReference>
<evidence type="ECO:0000313" key="3">
    <source>
        <dbReference type="EMBL" id="OAP41422.1"/>
    </source>
</evidence>
<dbReference type="RefSeq" id="WP_064241710.1">
    <property type="nucleotide sequence ID" value="NZ_LPUX01000053.1"/>
</dbReference>
<sequence length="233" mass="24824">MTAATEILPSEVLPSDKGPKDRSGSSRTCIVTRESGPPDELIRFVAGPDGRVVPDLKRQLPGRGCWVKAERRFVEKAVAKKLFARALRTEVKAEAALADEVDRLLAEQLAGMMNMARKAGQFVSGATKTEQAVRGLAALGVFHAIDAAADGVRKIDQARKAMSFVAEDETEIPAFRPFAAAEMEGLLGSNAFIHAAALAGQAGEGVVKRAIMLEKYRGSVPVRAEGGADKPQQ</sequence>
<keyword evidence="3" id="KW-0238">DNA-binding</keyword>
<comment type="caution">
    <text evidence="3">The sequence shown here is derived from an EMBL/GenBank/DDBJ whole genome shotgun (WGS) entry which is preliminary data.</text>
</comment>
<dbReference type="NCBIfam" id="NF006622">
    <property type="entry name" value="PRK09190.1"/>
    <property type="match status" value="1"/>
</dbReference>
<dbReference type="AlphaFoldDB" id="A0A178Y2S9"/>
<dbReference type="InterPro" id="IPR035931">
    <property type="entry name" value="YlxR-like_sf"/>
</dbReference>
<feature type="region of interest" description="Disordered" evidence="1">
    <location>
        <begin position="1"/>
        <end position="35"/>
    </location>
</feature>
<dbReference type="Gene3D" id="3.30.1330.30">
    <property type="match status" value="1"/>
</dbReference>
<dbReference type="OrthoDB" id="9799836at2"/>
<dbReference type="Proteomes" id="UP000094025">
    <property type="component" value="Unassembled WGS sequence"/>
</dbReference>
<dbReference type="SUPFAM" id="SSF64376">
    <property type="entry name" value="YlxR-like"/>
    <property type="match status" value="1"/>
</dbReference>
<accession>A0A178Y2S9</accession>
<gene>
    <name evidence="3" type="ORF">AU381_06035</name>
</gene>
<reference evidence="3 4" key="1">
    <citation type="journal article" date="2016" name="Int. J. Syst. Evol. Microbiol.">
        <title>Ensifer glycinis sp. nov., an novel rhizobial species associated with Glycine spp.</title>
        <authorList>
            <person name="Yan H."/>
            <person name="Yan J."/>
            <person name="Sui X.H."/>
            <person name="Wang E.T."/>
            <person name="Chen W.X."/>
            <person name="Zhang X.X."/>
            <person name="Chen W.F."/>
        </authorList>
    </citation>
    <scope>NUCLEOTIDE SEQUENCE [LARGE SCALE GENOMIC DNA]</scope>
    <source>
        <strain evidence="3 4">CCBAU 23380</strain>
    </source>
</reference>
<dbReference type="PANTHER" id="PTHR34215:SF1">
    <property type="entry name" value="YLXR DOMAIN-CONTAINING PROTEIN"/>
    <property type="match status" value="1"/>
</dbReference>
<keyword evidence="4" id="KW-1185">Reference proteome</keyword>
<evidence type="ECO:0000259" key="2">
    <source>
        <dbReference type="Pfam" id="PF04296"/>
    </source>
</evidence>
<name>A0A178Y2S9_9HYPH</name>
<dbReference type="CDD" id="cd00279">
    <property type="entry name" value="YlxR"/>
    <property type="match status" value="1"/>
</dbReference>